<protein>
    <submittedName>
        <fullName evidence="2">Uncharacterized protein</fullName>
    </submittedName>
</protein>
<proteinExistence type="predicted"/>
<evidence type="ECO:0000313" key="2">
    <source>
        <dbReference type="EMBL" id="SDO24818.1"/>
    </source>
</evidence>
<accession>A0A1H0I037</accession>
<sequence length="112" mass="12214">MVFSWLADSPHLIAALDEQAADILPDLIEAQCDDLRREIGAARSRPGLNQRSLPGGPRDREPERAAEAALTRVRVNPLPVPVAIDANAEDCSVDPTVARIANQDRKTRRLLG</sequence>
<dbReference type="EMBL" id="FNHS01000017">
    <property type="protein sequence ID" value="SDO24818.1"/>
    <property type="molecule type" value="Genomic_DNA"/>
</dbReference>
<organism evidence="2 3">
    <name type="scientific">Methylobacterium phyllostachyos</name>
    <dbReference type="NCBI Taxonomy" id="582672"/>
    <lineage>
        <taxon>Bacteria</taxon>
        <taxon>Pseudomonadati</taxon>
        <taxon>Pseudomonadota</taxon>
        <taxon>Alphaproteobacteria</taxon>
        <taxon>Hyphomicrobiales</taxon>
        <taxon>Methylobacteriaceae</taxon>
        <taxon>Methylobacterium</taxon>
    </lineage>
</organism>
<reference evidence="3" key="1">
    <citation type="submission" date="2016-10" db="EMBL/GenBank/DDBJ databases">
        <authorList>
            <person name="Varghese N."/>
            <person name="Submissions S."/>
        </authorList>
    </citation>
    <scope>NUCLEOTIDE SEQUENCE [LARGE SCALE GENOMIC DNA]</scope>
    <source>
        <strain evidence="3">BL47</strain>
    </source>
</reference>
<name>A0A1H0I037_9HYPH</name>
<gene>
    <name evidence="2" type="ORF">SAMN05216360_11796</name>
</gene>
<dbReference type="Proteomes" id="UP000198704">
    <property type="component" value="Unassembled WGS sequence"/>
</dbReference>
<evidence type="ECO:0000256" key="1">
    <source>
        <dbReference type="SAM" id="MobiDB-lite"/>
    </source>
</evidence>
<evidence type="ECO:0000313" key="3">
    <source>
        <dbReference type="Proteomes" id="UP000198704"/>
    </source>
</evidence>
<dbReference type="AlphaFoldDB" id="A0A1H0I037"/>
<feature type="region of interest" description="Disordered" evidence="1">
    <location>
        <begin position="39"/>
        <end position="63"/>
    </location>
</feature>
<keyword evidence="3" id="KW-1185">Reference proteome</keyword>